<feature type="transmembrane region" description="Helical" evidence="3">
    <location>
        <begin position="390"/>
        <end position="409"/>
    </location>
</feature>
<feature type="domain" description="Brl1/Brr6" evidence="4">
    <location>
        <begin position="303"/>
        <end position="438"/>
    </location>
</feature>
<evidence type="ECO:0000256" key="3">
    <source>
        <dbReference type="SAM" id="Phobius"/>
    </source>
</evidence>
<dbReference type="Proteomes" id="UP001497383">
    <property type="component" value="Chromosome 2"/>
</dbReference>
<proteinExistence type="predicted"/>
<dbReference type="PANTHER" id="PTHR28136">
    <property type="entry name" value="NUCLEUS EXPORT PROTEIN BRR6"/>
    <property type="match status" value="1"/>
</dbReference>
<dbReference type="EMBL" id="OZ022406">
    <property type="protein sequence ID" value="CAK9437131.1"/>
    <property type="molecule type" value="Genomic_DNA"/>
</dbReference>
<feature type="coiled-coil region" evidence="1">
    <location>
        <begin position="240"/>
        <end position="280"/>
    </location>
</feature>
<evidence type="ECO:0000256" key="1">
    <source>
        <dbReference type="SAM" id="Coils"/>
    </source>
</evidence>
<keyword evidence="3" id="KW-1133">Transmembrane helix</keyword>
<sequence>MSGDFNTFGSLNEQLLSSLSLEDKKHELRGQQVLHRNVYHSQVYESDDDMMDIDEPSELAELASEAGSMSMIRGDQDGNKEGDFCEVSDDDKQDIIRSERPPTEPSVFPFLSPTMLGARLAVRRPLLLMPPSPKSPKVESAFDSQSSLQTHAKTRKPSVDYEFDISAYQPVSSSNHQLSNRRRELANFDQSTLFPTHQGDSLLDYRLGRVNQVPSTIHHYHHHHHHHFQEGDQPQEDSQLQRYKRKLEQELQMNSQDQELRIHKDRQQQQQQQMAGFENNSLIPLPAPWKSDISPIERIPYILSSYLQLAINLILSLYMVYLIYYVFASIKSDVNHKLYEQRVNLASQIANCRTQYYENKCDDVEYSNLPLMRKKCDQFRKCMNQNPNSIGNLSIINAQIVGMILNSMIEPLSFKFFIFVLWCGFVVFGCNFFFGYVRAKTYYGENNVPDRRY</sequence>
<feature type="region of interest" description="Disordered" evidence="2">
    <location>
        <begin position="131"/>
        <end position="156"/>
    </location>
</feature>
<accession>A0ABP0ZKB9</accession>
<feature type="compositionally biased region" description="Polar residues" evidence="2">
    <location>
        <begin position="142"/>
        <end position="151"/>
    </location>
</feature>
<keyword evidence="6" id="KW-1185">Reference proteome</keyword>
<keyword evidence="1" id="KW-0175">Coiled coil</keyword>
<organism evidence="5 6">
    <name type="scientific">Lodderomyces beijingensis</name>
    <dbReference type="NCBI Taxonomy" id="1775926"/>
    <lineage>
        <taxon>Eukaryota</taxon>
        <taxon>Fungi</taxon>
        <taxon>Dikarya</taxon>
        <taxon>Ascomycota</taxon>
        <taxon>Saccharomycotina</taxon>
        <taxon>Pichiomycetes</taxon>
        <taxon>Debaryomycetaceae</taxon>
        <taxon>Candida/Lodderomyces clade</taxon>
        <taxon>Lodderomyces</taxon>
    </lineage>
</organism>
<dbReference type="PANTHER" id="PTHR28136:SF1">
    <property type="entry name" value="NUCLEUS EXPORT PROTEIN BRL1"/>
    <property type="match status" value="1"/>
</dbReference>
<dbReference type="SMART" id="SM01042">
    <property type="entry name" value="Brr6_like_C_C"/>
    <property type="match status" value="1"/>
</dbReference>
<protein>
    <recommendedName>
        <fullName evidence="4">Brl1/Brr6 domain-containing protein</fullName>
    </recommendedName>
</protein>
<dbReference type="InterPro" id="IPR040202">
    <property type="entry name" value="Brl1/Brr6"/>
</dbReference>
<evidence type="ECO:0000313" key="5">
    <source>
        <dbReference type="EMBL" id="CAK9437131.1"/>
    </source>
</evidence>
<evidence type="ECO:0000259" key="4">
    <source>
        <dbReference type="SMART" id="SM01042"/>
    </source>
</evidence>
<dbReference type="InterPro" id="IPR018767">
    <property type="entry name" value="Brl1/Brr6_dom"/>
</dbReference>
<keyword evidence="3" id="KW-0812">Transmembrane</keyword>
<feature type="transmembrane region" description="Helical" evidence="3">
    <location>
        <begin position="306"/>
        <end position="327"/>
    </location>
</feature>
<gene>
    <name evidence="5" type="ORF">LODBEIA_P15450</name>
</gene>
<evidence type="ECO:0000256" key="2">
    <source>
        <dbReference type="SAM" id="MobiDB-lite"/>
    </source>
</evidence>
<dbReference type="RefSeq" id="XP_066828483.1">
    <property type="nucleotide sequence ID" value="XM_066971445.1"/>
</dbReference>
<dbReference type="GeneID" id="92206741"/>
<name>A0ABP0ZKB9_9ASCO</name>
<evidence type="ECO:0000313" key="6">
    <source>
        <dbReference type="Proteomes" id="UP001497383"/>
    </source>
</evidence>
<keyword evidence="3" id="KW-0472">Membrane</keyword>
<dbReference type="Pfam" id="PF10104">
    <property type="entry name" value="Brr6_like_C_C"/>
    <property type="match status" value="1"/>
</dbReference>
<reference evidence="5 6" key="1">
    <citation type="submission" date="2024-03" db="EMBL/GenBank/DDBJ databases">
        <authorList>
            <person name="Brejova B."/>
        </authorList>
    </citation>
    <scope>NUCLEOTIDE SEQUENCE [LARGE SCALE GENOMIC DNA]</scope>
    <source>
        <strain evidence="5 6">CBS 14171</strain>
    </source>
</reference>
<feature type="region of interest" description="Disordered" evidence="2">
    <location>
        <begin position="219"/>
        <end position="239"/>
    </location>
</feature>
<feature type="transmembrane region" description="Helical" evidence="3">
    <location>
        <begin position="415"/>
        <end position="437"/>
    </location>
</feature>